<gene>
    <name evidence="3" type="ORF">EOD41_02325</name>
</gene>
<dbReference type="Pfam" id="PF07584">
    <property type="entry name" value="BatA"/>
    <property type="match status" value="1"/>
</dbReference>
<dbReference type="Gene3D" id="3.40.50.410">
    <property type="entry name" value="von Willebrand factor, type A domain"/>
    <property type="match status" value="1"/>
</dbReference>
<keyword evidence="1" id="KW-0472">Membrane</keyword>
<accession>A0A3S2Y3P0</accession>
<proteinExistence type="predicted"/>
<dbReference type="InterPro" id="IPR036465">
    <property type="entry name" value="vWFA_dom_sf"/>
</dbReference>
<protein>
    <submittedName>
        <fullName evidence="3">VWA domain-containing protein</fullName>
    </submittedName>
</protein>
<evidence type="ECO:0000259" key="2">
    <source>
        <dbReference type="Pfam" id="PF07584"/>
    </source>
</evidence>
<organism evidence="3 4">
    <name type="scientific">Mucilaginibacter limnophilus</name>
    <dbReference type="NCBI Taxonomy" id="1932778"/>
    <lineage>
        <taxon>Bacteria</taxon>
        <taxon>Pseudomonadati</taxon>
        <taxon>Bacteroidota</taxon>
        <taxon>Sphingobacteriia</taxon>
        <taxon>Sphingobacteriales</taxon>
        <taxon>Sphingobacteriaceae</taxon>
        <taxon>Mucilaginibacter</taxon>
    </lineage>
</organism>
<dbReference type="RefSeq" id="WP_127703161.1">
    <property type="nucleotide sequence ID" value="NZ_SACK01000001.1"/>
</dbReference>
<dbReference type="EMBL" id="SACK01000001">
    <property type="protein sequence ID" value="RVU02795.1"/>
    <property type="molecule type" value="Genomic_DNA"/>
</dbReference>
<feature type="transmembrane region" description="Helical" evidence="1">
    <location>
        <begin position="57"/>
        <end position="78"/>
    </location>
</feature>
<dbReference type="Proteomes" id="UP000282759">
    <property type="component" value="Unassembled WGS sequence"/>
</dbReference>
<sequence length="680" mass="76115">MQFVYPAFLFALVSLAVPVVVHLFNFRRYQKVQFSNVQFLKELQEQQASRRNLRERLILASRLLALFFLVLAFARPFIPHDNNTDIGKEKVISIFVDNSYSMHNPGVDGTLLDQARQKAREIAAAYNINDRFQLLTQDFEGKHQRLLSRDEFNNAVDAVQITTQSRSLQQIVDRQLSLLNEQHGVRKDMYIISDFQRSMAAQKVQADTAVEVNLIQLRSQSLPNVAVDSVWLLSAVHRVGGSERLVVRLHNYADKPAVNIPMKLFINGSQKALASFTIDAGAVVTDTLAFSGLQAGWQRGEIQVQDNPITFDNNFWFTYNVARQLPVLLIDGGSEDPFLKAVFASDAFFKTTRMPEGNVDYAGMDAYPLIVLSNIPALSQGLARQLSEYVKGGGTLVLFPPDDNAQQGYNAFLQLLGVATYANINTQTVKVTGINQQNMLFRDVFDAIPQNPDMPVVKKYYSINQSGGEEPIMQLSGRRTFWSGYNAGKGRLYLSAVPLNDDFSNLQRHGLFVPVMFRIALLSGHDAPLFYTLGKNESIETVPLRATEKQVISLNKGNMSIIPDVRQQNGSTRLFVADQLREAGLYDLKKQDSTAAVLAFNDSRAESDMKYLSSSELKNIIPGNDSRVINEKQPAGKVINETNNGLQLWKLCIILTLIFLAVEILLVRYFKTGNKLAGQA</sequence>
<dbReference type="InterPro" id="IPR011933">
    <property type="entry name" value="Double_TM_dom"/>
</dbReference>
<feature type="domain" description="Aerotolerance regulator N-terminal" evidence="2">
    <location>
        <begin position="1"/>
        <end position="76"/>
    </location>
</feature>
<dbReference type="OrthoDB" id="9810200at2"/>
<reference evidence="3 4" key="1">
    <citation type="submission" date="2019-01" db="EMBL/GenBank/DDBJ databases">
        <authorList>
            <person name="Chen W.-M."/>
        </authorList>
    </citation>
    <scope>NUCLEOTIDE SEQUENCE [LARGE SCALE GENOMIC DNA]</scope>
    <source>
        <strain evidence="3 4">YBJ-36</strain>
    </source>
</reference>
<dbReference type="Gene3D" id="3.40.50.880">
    <property type="match status" value="1"/>
</dbReference>
<evidence type="ECO:0000256" key="1">
    <source>
        <dbReference type="SAM" id="Phobius"/>
    </source>
</evidence>
<evidence type="ECO:0000313" key="4">
    <source>
        <dbReference type="Proteomes" id="UP000282759"/>
    </source>
</evidence>
<dbReference type="PANTHER" id="PTHR37464:SF1">
    <property type="entry name" value="BLL2463 PROTEIN"/>
    <property type="match status" value="1"/>
</dbReference>
<feature type="transmembrane region" description="Helical" evidence="1">
    <location>
        <begin position="648"/>
        <end position="670"/>
    </location>
</feature>
<dbReference type="CDD" id="cd03143">
    <property type="entry name" value="A4_beta-galactosidase_middle_domain"/>
    <property type="match status" value="1"/>
</dbReference>
<dbReference type="InterPro" id="IPR029062">
    <property type="entry name" value="Class_I_gatase-like"/>
</dbReference>
<keyword evidence="1" id="KW-1133">Transmembrane helix</keyword>
<keyword evidence="1" id="KW-0812">Transmembrane</keyword>
<dbReference type="PANTHER" id="PTHR37464">
    <property type="entry name" value="BLL2463 PROTEIN"/>
    <property type="match status" value="1"/>
</dbReference>
<dbReference type="InterPro" id="IPR024163">
    <property type="entry name" value="Aerotolerance_reg_N"/>
</dbReference>
<keyword evidence="4" id="KW-1185">Reference proteome</keyword>
<feature type="transmembrane region" description="Helical" evidence="1">
    <location>
        <begin position="6"/>
        <end position="26"/>
    </location>
</feature>
<name>A0A3S2Y3P0_9SPHI</name>
<dbReference type="AlphaFoldDB" id="A0A3S2Y3P0"/>
<dbReference type="NCBIfam" id="TIGR02226">
    <property type="entry name" value="two_anch"/>
    <property type="match status" value="1"/>
</dbReference>
<evidence type="ECO:0000313" key="3">
    <source>
        <dbReference type="EMBL" id="RVU02795.1"/>
    </source>
</evidence>
<comment type="caution">
    <text evidence="3">The sequence shown here is derived from an EMBL/GenBank/DDBJ whole genome shotgun (WGS) entry which is preliminary data.</text>
</comment>
<dbReference type="SUPFAM" id="SSF52317">
    <property type="entry name" value="Class I glutamine amidotransferase-like"/>
    <property type="match status" value="1"/>
</dbReference>